<feature type="domain" description="Heterokaryon incompatibility" evidence="2">
    <location>
        <begin position="121"/>
        <end position="197"/>
    </location>
</feature>
<dbReference type="OrthoDB" id="2157530at2759"/>
<reference evidence="3" key="1">
    <citation type="journal article" date="2020" name="Stud. Mycol.">
        <title>101 Dothideomycetes genomes: a test case for predicting lifestyles and emergence of pathogens.</title>
        <authorList>
            <person name="Haridas S."/>
            <person name="Albert R."/>
            <person name="Binder M."/>
            <person name="Bloem J."/>
            <person name="Labutti K."/>
            <person name="Salamov A."/>
            <person name="Andreopoulos B."/>
            <person name="Baker S."/>
            <person name="Barry K."/>
            <person name="Bills G."/>
            <person name="Bluhm B."/>
            <person name="Cannon C."/>
            <person name="Castanera R."/>
            <person name="Culley D."/>
            <person name="Daum C."/>
            <person name="Ezra D."/>
            <person name="Gonzalez J."/>
            <person name="Henrissat B."/>
            <person name="Kuo A."/>
            <person name="Liang C."/>
            <person name="Lipzen A."/>
            <person name="Lutzoni F."/>
            <person name="Magnuson J."/>
            <person name="Mondo S."/>
            <person name="Nolan M."/>
            <person name="Ohm R."/>
            <person name="Pangilinan J."/>
            <person name="Park H.-J."/>
            <person name="Ramirez L."/>
            <person name="Alfaro M."/>
            <person name="Sun H."/>
            <person name="Tritt A."/>
            <person name="Yoshinaga Y."/>
            <person name="Zwiers L.-H."/>
            <person name="Turgeon B."/>
            <person name="Goodwin S."/>
            <person name="Spatafora J."/>
            <person name="Crous P."/>
            <person name="Grigoriev I."/>
        </authorList>
    </citation>
    <scope>NUCLEOTIDE SEQUENCE</scope>
    <source>
        <strain evidence="3">CBS 107.79</strain>
    </source>
</reference>
<dbReference type="Proteomes" id="UP000800036">
    <property type="component" value="Unassembled WGS sequence"/>
</dbReference>
<feature type="region of interest" description="Disordered" evidence="1">
    <location>
        <begin position="190"/>
        <end position="209"/>
    </location>
</feature>
<feature type="compositionally biased region" description="Polar residues" evidence="1">
    <location>
        <begin position="198"/>
        <end position="209"/>
    </location>
</feature>
<dbReference type="PANTHER" id="PTHR24148">
    <property type="entry name" value="ANKYRIN REPEAT DOMAIN-CONTAINING PROTEIN 39 HOMOLOG-RELATED"/>
    <property type="match status" value="1"/>
</dbReference>
<dbReference type="PANTHER" id="PTHR24148:SF64">
    <property type="entry name" value="HETEROKARYON INCOMPATIBILITY DOMAIN-CONTAINING PROTEIN"/>
    <property type="match status" value="1"/>
</dbReference>
<dbReference type="AlphaFoldDB" id="A0A6A5V7G9"/>
<evidence type="ECO:0000313" key="4">
    <source>
        <dbReference type="Proteomes" id="UP000800036"/>
    </source>
</evidence>
<organism evidence="3 4">
    <name type="scientific">Bimuria novae-zelandiae CBS 107.79</name>
    <dbReference type="NCBI Taxonomy" id="1447943"/>
    <lineage>
        <taxon>Eukaryota</taxon>
        <taxon>Fungi</taxon>
        <taxon>Dikarya</taxon>
        <taxon>Ascomycota</taxon>
        <taxon>Pezizomycotina</taxon>
        <taxon>Dothideomycetes</taxon>
        <taxon>Pleosporomycetidae</taxon>
        <taxon>Pleosporales</taxon>
        <taxon>Massarineae</taxon>
        <taxon>Didymosphaeriaceae</taxon>
        <taxon>Bimuria</taxon>
    </lineage>
</organism>
<evidence type="ECO:0000256" key="1">
    <source>
        <dbReference type="SAM" id="MobiDB-lite"/>
    </source>
</evidence>
<evidence type="ECO:0000259" key="2">
    <source>
        <dbReference type="Pfam" id="PF06985"/>
    </source>
</evidence>
<name>A0A6A5V7G9_9PLEO</name>
<dbReference type="Pfam" id="PF06985">
    <property type="entry name" value="HET"/>
    <property type="match status" value="1"/>
</dbReference>
<dbReference type="InterPro" id="IPR052895">
    <property type="entry name" value="HetReg/Transcr_Mod"/>
</dbReference>
<protein>
    <recommendedName>
        <fullName evidence="2">Heterokaryon incompatibility domain-containing protein</fullName>
    </recommendedName>
</protein>
<keyword evidence="4" id="KW-1185">Reference proteome</keyword>
<dbReference type="InterPro" id="IPR010730">
    <property type="entry name" value="HET"/>
</dbReference>
<proteinExistence type="predicted"/>
<sequence>MKAFQRPLDDGGVLAAPEELLRFLPQSAPTADYGIRPDLFSAGHLFVTAFRSLPLPCPLDQMMSVNNQASSPPAWESRPKYQYLSLEGRDYIRVLVFDDVAGDDEVTFTLEHQPLSGADDFDALFYYWGSKLKTQRVNYDGAIMYITESLFSALKNLARLWKKQNSSLSPFGRLWVDAICINQEDDEEKSQQIPLMGTSIQQHGKQSRG</sequence>
<gene>
    <name evidence="3" type="ORF">BU23DRAFT_168905</name>
</gene>
<dbReference type="EMBL" id="ML976690">
    <property type="protein sequence ID" value="KAF1971982.1"/>
    <property type="molecule type" value="Genomic_DNA"/>
</dbReference>
<evidence type="ECO:0000313" key="3">
    <source>
        <dbReference type="EMBL" id="KAF1971982.1"/>
    </source>
</evidence>
<accession>A0A6A5V7G9</accession>